<dbReference type="InParanoid" id="E4X2T3"/>
<dbReference type="EMBL" id="FN653023">
    <property type="protein sequence ID" value="CBY17936.1"/>
    <property type="molecule type" value="Genomic_DNA"/>
</dbReference>
<dbReference type="Proteomes" id="UP000001307">
    <property type="component" value="Unassembled WGS sequence"/>
</dbReference>
<name>E4X2T3_OIKDI</name>
<dbReference type="AlphaFoldDB" id="E4X2T3"/>
<evidence type="ECO:0000313" key="1">
    <source>
        <dbReference type="EMBL" id="CBY17936.1"/>
    </source>
</evidence>
<reference evidence="1" key="1">
    <citation type="journal article" date="2010" name="Science">
        <title>Plasticity of animal genome architecture unmasked by rapid evolution of a pelagic tunicate.</title>
        <authorList>
            <person name="Denoeud F."/>
            <person name="Henriet S."/>
            <person name="Mungpakdee S."/>
            <person name="Aury J.M."/>
            <person name="Da Silva C."/>
            <person name="Brinkmann H."/>
            <person name="Mikhaleva J."/>
            <person name="Olsen L.C."/>
            <person name="Jubin C."/>
            <person name="Canestro C."/>
            <person name="Bouquet J.M."/>
            <person name="Danks G."/>
            <person name="Poulain J."/>
            <person name="Campsteijn C."/>
            <person name="Adamski M."/>
            <person name="Cross I."/>
            <person name="Yadetie F."/>
            <person name="Muffato M."/>
            <person name="Louis A."/>
            <person name="Butcher S."/>
            <person name="Tsagkogeorga G."/>
            <person name="Konrad A."/>
            <person name="Singh S."/>
            <person name="Jensen M.F."/>
            <person name="Cong E.H."/>
            <person name="Eikeseth-Otteraa H."/>
            <person name="Noel B."/>
            <person name="Anthouard V."/>
            <person name="Porcel B.M."/>
            <person name="Kachouri-Lafond R."/>
            <person name="Nishino A."/>
            <person name="Ugolini M."/>
            <person name="Chourrout P."/>
            <person name="Nishida H."/>
            <person name="Aasland R."/>
            <person name="Huzurbazar S."/>
            <person name="Westhof E."/>
            <person name="Delsuc F."/>
            <person name="Lehrach H."/>
            <person name="Reinhardt R."/>
            <person name="Weissenbach J."/>
            <person name="Roy S.W."/>
            <person name="Artiguenave F."/>
            <person name="Postlethwait J.H."/>
            <person name="Manak J.R."/>
            <person name="Thompson E.M."/>
            <person name="Jaillon O."/>
            <person name="Du Pasquier L."/>
            <person name="Boudinot P."/>
            <person name="Liberles D.A."/>
            <person name="Volff J.N."/>
            <person name="Philippe H."/>
            <person name="Lenhard B."/>
            <person name="Roest Crollius H."/>
            <person name="Wincker P."/>
            <person name="Chourrout D."/>
        </authorList>
    </citation>
    <scope>NUCLEOTIDE SEQUENCE [LARGE SCALE GENOMIC DNA]</scope>
</reference>
<protein>
    <submittedName>
        <fullName evidence="1">Uncharacterized protein</fullName>
    </submittedName>
</protein>
<keyword evidence="2" id="KW-1185">Reference proteome</keyword>
<proteinExistence type="predicted"/>
<accession>E4X2T3</accession>
<organism evidence="1">
    <name type="scientific">Oikopleura dioica</name>
    <name type="common">Tunicate</name>
    <dbReference type="NCBI Taxonomy" id="34765"/>
    <lineage>
        <taxon>Eukaryota</taxon>
        <taxon>Metazoa</taxon>
        <taxon>Chordata</taxon>
        <taxon>Tunicata</taxon>
        <taxon>Appendicularia</taxon>
        <taxon>Copelata</taxon>
        <taxon>Oikopleuridae</taxon>
        <taxon>Oikopleura</taxon>
    </lineage>
</organism>
<gene>
    <name evidence="1" type="ORF">GSOID_T00017564001</name>
</gene>
<sequence>MTIEIYELTSHKKMPSRRTKFKNVETCFKISSTLSWMT</sequence>
<evidence type="ECO:0000313" key="2">
    <source>
        <dbReference type="Proteomes" id="UP000001307"/>
    </source>
</evidence>